<comment type="function">
    <text evidence="14 15">Catalyzes the oxidation of 3-carboxy-2-hydroxy-4-methylpentanoate (3-isopropylmalate) to 3-carboxy-4-methyl-2-oxopentanoate. The product decarboxylates to 4-methyl-2 oxopentanoate.</text>
</comment>
<dbReference type="PANTHER" id="PTHR42979">
    <property type="entry name" value="3-ISOPROPYLMALATE DEHYDROGENASE"/>
    <property type="match status" value="1"/>
</dbReference>
<evidence type="ECO:0000256" key="15">
    <source>
        <dbReference type="RuleBase" id="RU004445"/>
    </source>
</evidence>
<dbReference type="SUPFAM" id="SSF53659">
    <property type="entry name" value="Isocitrate/Isopropylmalate dehydrogenase-like"/>
    <property type="match status" value="1"/>
</dbReference>
<dbReference type="EMBL" id="QKYD01000121">
    <property type="protein sequence ID" value="REI20751.1"/>
    <property type="molecule type" value="Genomic_DNA"/>
</dbReference>
<comment type="catalytic activity">
    <reaction evidence="1 14 15">
        <text>(2R,3S)-3-isopropylmalate + NAD(+) = 4-methyl-2-oxopentanoate + CO2 + NADH</text>
        <dbReference type="Rhea" id="RHEA:32271"/>
        <dbReference type="ChEBI" id="CHEBI:16526"/>
        <dbReference type="ChEBI" id="CHEBI:17865"/>
        <dbReference type="ChEBI" id="CHEBI:35121"/>
        <dbReference type="ChEBI" id="CHEBI:57540"/>
        <dbReference type="ChEBI" id="CHEBI:57945"/>
        <dbReference type="EC" id="1.1.1.85"/>
    </reaction>
</comment>
<evidence type="ECO:0000256" key="2">
    <source>
        <dbReference type="ARBA" id="ARBA00001936"/>
    </source>
</evidence>
<dbReference type="EC" id="1.1.1.85" evidence="14"/>
<evidence type="ECO:0000256" key="9">
    <source>
        <dbReference type="ARBA" id="ARBA00022842"/>
    </source>
</evidence>
<dbReference type="Pfam" id="PF00180">
    <property type="entry name" value="Iso_dh"/>
    <property type="match status" value="1"/>
</dbReference>
<keyword evidence="12 14" id="KW-0464">Manganese</keyword>
<dbReference type="RefSeq" id="WP_115856962.1">
    <property type="nucleotide sequence ID" value="NZ_CAJUZQ010000044.1"/>
</dbReference>
<evidence type="ECO:0000256" key="7">
    <source>
        <dbReference type="ARBA" id="ARBA00022605"/>
    </source>
</evidence>
<evidence type="ECO:0000256" key="4">
    <source>
        <dbReference type="ARBA" id="ARBA00008319"/>
    </source>
</evidence>
<comment type="caution">
    <text evidence="14">Lacks conserved residue(s) required for the propagation of feature annotation.</text>
</comment>
<evidence type="ECO:0000256" key="12">
    <source>
        <dbReference type="ARBA" id="ARBA00023211"/>
    </source>
</evidence>
<evidence type="ECO:0000256" key="6">
    <source>
        <dbReference type="ARBA" id="ARBA00022430"/>
    </source>
</evidence>
<proteinExistence type="inferred from homology"/>
<dbReference type="NCBIfam" id="TIGR00169">
    <property type="entry name" value="leuB"/>
    <property type="match status" value="1"/>
</dbReference>
<feature type="site" description="Important for catalysis" evidence="14">
    <location>
        <position position="139"/>
    </location>
</feature>
<evidence type="ECO:0000256" key="10">
    <source>
        <dbReference type="ARBA" id="ARBA00023002"/>
    </source>
</evidence>
<comment type="subcellular location">
    <subcellularLocation>
        <location evidence="14">Cytoplasm</location>
    </subcellularLocation>
</comment>
<feature type="binding site" evidence="14">
    <location>
        <position position="241"/>
    </location>
    <ligand>
        <name>Mg(2+)</name>
        <dbReference type="ChEBI" id="CHEBI:18420"/>
    </ligand>
</feature>
<keyword evidence="6 14" id="KW-0432">Leucine biosynthesis</keyword>
<dbReference type="Proteomes" id="UP000256337">
    <property type="component" value="Unassembled WGS sequence"/>
</dbReference>
<comment type="similarity">
    <text evidence="4 14">Belongs to the isocitrate and isopropylmalate dehydrogenases family. LeuB type 1 subfamily.</text>
</comment>
<comment type="pathway">
    <text evidence="3 14 15">Amino-acid biosynthesis; L-leucine biosynthesis; L-leucine from 3-methyl-2-oxobutanoate: step 3/4.</text>
</comment>
<dbReference type="InterPro" id="IPR019818">
    <property type="entry name" value="IsoCit/isopropylmalate_DH_CS"/>
</dbReference>
<organism evidence="17 18">
    <name type="scientific">Staphylococcus felis</name>
    <dbReference type="NCBI Taxonomy" id="46127"/>
    <lineage>
        <taxon>Bacteria</taxon>
        <taxon>Bacillati</taxon>
        <taxon>Bacillota</taxon>
        <taxon>Bacilli</taxon>
        <taxon>Bacillales</taxon>
        <taxon>Staphylococcaceae</taxon>
        <taxon>Staphylococcus</taxon>
    </lineage>
</organism>
<keyword evidence="9 14" id="KW-0460">Magnesium</keyword>
<evidence type="ECO:0000256" key="13">
    <source>
        <dbReference type="ARBA" id="ARBA00023304"/>
    </source>
</evidence>
<keyword evidence="14" id="KW-0963">Cytoplasm</keyword>
<feature type="binding site" evidence="14">
    <location>
        <begin position="275"/>
        <end position="287"/>
    </location>
    <ligand>
        <name>NAD(+)</name>
        <dbReference type="ChEBI" id="CHEBI:57540"/>
    </ligand>
</feature>
<dbReference type="PROSITE" id="PS00470">
    <property type="entry name" value="IDH_IMDH"/>
    <property type="match status" value="1"/>
</dbReference>
<dbReference type="GO" id="GO:0000287">
    <property type="term" value="F:magnesium ion binding"/>
    <property type="evidence" value="ECO:0007669"/>
    <property type="project" value="InterPro"/>
</dbReference>
<feature type="binding site" evidence="14">
    <location>
        <position position="217"/>
    </location>
    <ligand>
        <name>Mg(2+)</name>
        <dbReference type="ChEBI" id="CHEBI:18420"/>
    </ligand>
</feature>
<evidence type="ECO:0000256" key="5">
    <source>
        <dbReference type="ARBA" id="ARBA00011738"/>
    </source>
</evidence>
<dbReference type="GO" id="GO:0005829">
    <property type="term" value="C:cytosol"/>
    <property type="evidence" value="ECO:0007669"/>
    <property type="project" value="TreeGrafter"/>
</dbReference>
<evidence type="ECO:0000256" key="1">
    <source>
        <dbReference type="ARBA" id="ARBA00000624"/>
    </source>
</evidence>
<dbReference type="FunFam" id="3.40.718.10:FF:000006">
    <property type="entry name" value="3-isopropylmalate dehydrogenase"/>
    <property type="match status" value="1"/>
</dbReference>
<dbReference type="Gene3D" id="3.40.718.10">
    <property type="entry name" value="Isopropylmalate Dehydrogenase"/>
    <property type="match status" value="1"/>
</dbReference>
<feature type="binding site" evidence="14">
    <location>
        <position position="217"/>
    </location>
    <ligand>
        <name>substrate</name>
    </ligand>
</feature>
<dbReference type="GO" id="GO:0009098">
    <property type="term" value="P:L-leucine biosynthetic process"/>
    <property type="evidence" value="ECO:0007669"/>
    <property type="project" value="UniProtKB-UniRule"/>
</dbReference>
<keyword evidence="10 14" id="KW-0560">Oxidoreductase</keyword>
<dbReference type="InterPro" id="IPR004429">
    <property type="entry name" value="Isopropylmalate_DH"/>
</dbReference>
<reference evidence="17 18" key="1">
    <citation type="journal article" date="2018" name="Vet. Microbiol.">
        <title>Characterisation of Staphylococcus felis isolated from cats using whole genome sequencing.</title>
        <authorList>
            <person name="Worthing K."/>
            <person name="Pang S."/>
            <person name="Trott D.J."/>
            <person name="Abraham S."/>
            <person name="Coombs G.W."/>
            <person name="Jordan D."/>
            <person name="McIntyre L."/>
            <person name="Davies M.R."/>
            <person name="Norris J."/>
        </authorList>
    </citation>
    <scope>NUCLEOTIDE SEQUENCE [LARGE SCALE GENOMIC DNA]</scope>
    <source>
        <strain evidence="17 18">F25</strain>
    </source>
</reference>
<dbReference type="HAMAP" id="MF_01033">
    <property type="entry name" value="LeuB_type1"/>
    <property type="match status" value="1"/>
</dbReference>
<feature type="binding site" evidence="14">
    <location>
        <position position="104"/>
    </location>
    <ligand>
        <name>substrate</name>
    </ligand>
</feature>
<evidence type="ECO:0000256" key="8">
    <source>
        <dbReference type="ARBA" id="ARBA00022723"/>
    </source>
</evidence>
<dbReference type="GO" id="GO:0003862">
    <property type="term" value="F:3-isopropylmalate dehydrogenase activity"/>
    <property type="evidence" value="ECO:0007669"/>
    <property type="project" value="UniProtKB-UniRule"/>
</dbReference>
<comment type="subunit">
    <text evidence="5 14 15">Homodimer.</text>
</comment>
<gene>
    <name evidence="14 17" type="primary">leuB</name>
    <name evidence="17" type="ORF">DOS76_08080</name>
</gene>
<feature type="site" description="Important for catalysis" evidence="14">
    <location>
        <position position="185"/>
    </location>
</feature>
<dbReference type="InterPro" id="IPR024084">
    <property type="entry name" value="IsoPropMal-DH-like_dom"/>
</dbReference>
<dbReference type="PANTHER" id="PTHR42979:SF1">
    <property type="entry name" value="3-ISOPROPYLMALATE DEHYDROGENASE"/>
    <property type="match status" value="1"/>
</dbReference>
<evidence type="ECO:0000256" key="14">
    <source>
        <dbReference type="HAMAP-Rule" id="MF_01033"/>
    </source>
</evidence>
<dbReference type="GO" id="GO:0051287">
    <property type="term" value="F:NAD binding"/>
    <property type="evidence" value="ECO:0007669"/>
    <property type="project" value="InterPro"/>
</dbReference>
<feature type="binding site" evidence="14">
    <location>
        <position position="94"/>
    </location>
    <ligand>
        <name>substrate</name>
    </ligand>
</feature>
<evidence type="ECO:0000313" key="18">
    <source>
        <dbReference type="Proteomes" id="UP000256337"/>
    </source>
</evidence>
<evidence type="ECO:0000256" key="3">
    <source>
        <dbReference type="ARBA" id="ARBA00004762"/>
    </source>
</evidence>
<keyword evidence="7 14" id="KW-0028">Amino-acid biosynthesis</keyword>
<keyword evidence="13 14" id="KW-0100">Branched-chain amino acid biosynthesis</keyword>
<comment type="cofactor">
    <cofactor evidence="14 15">
        <name>Mg(2+)</name>
        <dbReference type="ChEBI" id="CHEBI:18420"/>
    </cofactor>
    <cofactor evidence="14 15">
        <name>Mn(2+)</name>
        <dbReference type="ChEBI" id="CHEBI:29035"/>
    </cofactor>
    <text evidence="14 15">Binds 1 Mg(2+) or Mn(2+) ion per subunit.</text>
</comment>
<dbReference type="SMART" id="SM01329">
    <property type="entry name" value="Iso_dh"/>
    <property type="match status" value="1"/>
</dbReference>
<evidence type="ECO:0000313" key="17">
    <source>
        <dbReference type="EMBL" id="REI20751.1"/>
    </source>
</evidence>
<evidence type="ECO:0000259" key="16">
    <source>
        <dbReference type="SMART" id="SM01329"/>
    </source>
</evidence>
<name>A0AAX1RVD2_9STAP</name>
<comment type="cofactor">
    <cofactor evidence="2">
        <name>Mn(2+)</name>
        <dbReference type="ChEBI" id="CHEBI:29035"/>
    </cofactor>
</comment>
<keyword evidence="11 14" id="KW-0520">NAD</keyword>
<keyword evidence="8 14" id="KW-0479">Metal-binding</keyword>
<feature type="domain" description="Isopropylmalate dehydrogenase-like" evidence="16">
    <location>
        <begin position="4"/>
        <end position="342"/>
    </location>
</feature>
<accession>A0AAX1RVD2</accession>
<feature type="binding site" evidence="14">
    <location>
        <position position="245"/>
    </location>
    <ligand>
        <name>Mg(2+)</name>
        <dbReference type="ChEBI" id="CHEBI:18420"/>
    </ligand>
</feature>
<evidence type="ECO:0000256" key="11">
    <source>
        <dbReference type="ARBA" id="ARBA00023027"/>
    </source>
</evidence>
<protein>
    <recommendedName>
        <fullName evidence="14">3-isopropylmalate dehydrogenase</fullName>
        <ecNumber evidence="14">1.1.1.85</ecNumber>
    </recommendedName>
    <alternativeName>
        <fullName evidence="14">3-IPM-DH</fullName>
    </alternativeName>
    <alternativeName>
        <fullName evidence="14">Beta-IPM dehydrogenase</fullName>
        <shortName evidence="14">IMDH</shortName>
    </alternativeName>
</protein>
<dbReference type="AlphaFoldDB" id="A0AAX1RVD2"/>
<feature type="binding site" evidence="14">
    <location>
        <position position="132"/>
    </location>
    <ligand>
        <name>substrate</name>
    </ligand>
</feature>
<comment type="caution">
    <text evidence="17">The sequence shown here is derived from an EMBL/GenBank/DDBJ whole genome shotgun (WGS) entry which is preliminary data.</text>
</comment>
<sequence>MTYHIVALPGDGIGPEIMQGTLNILRLLSEKFDFLVDITSYPFGGHAIDTFGNPLPDETLKACQRADAILLGAVGGPKWQDNNCRPEQGLLQLRQALQLYANIRPTVVTPSTVDFSPIKPEVIQNTDFIIVRELTGGLYFSTPKYVKKDEALDSLHYTKEEIMRIAHIGFQLAQSRRKKLTSVDKENVLASSQLWRKTINEIAQDYPDVEVEHLLVDACTMHLIKRPTDFDVIVTENLFGDILSDEASVLPGTLGLSPSASLSLNGPHLYEPIHGSAPDIAGQNNANPFAMILSLAMCLRESLQQYKAAELIEKLTYRLIDEHYVTPDLNGSYHTTDIFEKMYQYIKEAS</sequence>